<evidence type="ECO:0000259" key="8">
    <source>
        <dbReference type="Pfam" id="PF01103"/>
    </source>
</evidence>
<evidence type="ECO:0000256" key="1">
    <source>
        <dbReference type="ARBA" id="ARBA00004374"/>
    </source>
</evidence>
<gene>
    <name evidence="10" type="primary">LOC115634029</name>
</gene>
<keyword evidence="5" id="KW-1000">Mitochondrion outer membrane</keyword>
<keyword evidence="7" id="KW-0472">Membrane</keyword>
<evidence type="ECO:0000256" key="7">
    <source>
        <dbReference type="ARBA" id="ARBA00023136"/>
    </source>
</evidence>
<dbReference type="GeneID" id="115634029"/>
<comment type="similarity">
    <text evidence="2">Belongs to the SAM50/omp85 family.</text>
</comment>
<dbReference type="GO" id="GO:0033108">
    <property type="term" value="P:mitochondrial respiratory chain complex assembly"/>
    <property type="evidence" value="ECO:0007669"/>
    <property type="project" value="TreeGrafter"/>
</dbReference>
<dbReference type="PANTHER" id="PTHR12815">
    <property type="entry name" value="SORTING AND ASSEMBLY MACHINERY SAMM50 PROTEIN FAMILY MEMBER"/>
    <property type="match status" value="1"/>
</dbReference>
<evidence type="ECO:0000313" key="9">
    <source>
        <dbReference type="Proteomes" id="UP000504634"/>
    </source>
</evidence>
<dbReference type="Pfam" id="PF01103">
    <property type="entry name" value="Omp85"/>
    <property type="match status" value="1"/>
</dbReference>
<evidence type="ECO:0000256" key="3">
    <source>
        <dbReference type="ARBA" id="ARBA00022452"/>
    </source>
</evidence>
<keyword evidence="3" id="KW-1134">Transmembrane beta strand</keyword>
<evidence type="ECO:0000256" key="2">
    <source>
        <dbReference type="ARBA" id="ARBA00010913"/>
    </source>
</evidence>
<dbReference type="Gene3D" id="2.40.160.50">
    <property type="entry name" value="membrane protein fhac: a member of the omp85/tpsb transporter family"/>
    <property type="match status" value="1"/>
</dbReference>
<evidence type="ECO:0000313" key="10">
    <source>
        <dbReference type="RefSeq" id="XP_030387425.1"/>
    </source>
</evidence>
<dbReference type="AlphaFoldDB" id="A0A6J2UH34"/>
<evidence type="ECO:0000256" key="5">
    <source>
        <dbReference type="ARBA" id="ARBA00022787"/>
    </source>
</evidence>
<dbReference type="InterPro" id="IPR000184">
    <property type="entry name" value="Bac_surfAg_D15"/>
</dbReference>
<dbReference type="GO" id="GO:0005741">
    <property type="term" value="C:mitochondrial outer membrane"/>
    <property type="evidence" value="ECO:0007669"/>
    <property type="project" value="UniProtKB-SubCell"/>
</dbReference>
<keyword evidence="6" id="KW-0496">Mitochondrion</keyword>
<feature type="domain" description="Bacterial surface antigen (D15)" evidence="8">
    <location>
        <begin position="131"/>
        <end position="444"/>
    </location>
</feature>
<dbReference type="RefSeq" id="XP_030387425.1">
    <property type="nucleotide sequence ID" value="XM_030531565.1"/>
</dbReference>
<dbReference type="GO" id="GO:0045040">
    <property type="term" value="P:protein insertion into mitochondrial outer membrane"/>
    <property type="evidence" value="ECO:0007669"/>
    <property type="project" value="TreeGrafter"/>
</dbReference>
<organism evidence="9 10">
    <name type="scientific">Drosophila lebanonensis</name>
    <name type="common">Fruit fly</name>
    <name type="synonym">Scaptodrosophila lebanonensis</name>
    <dbReference type="NCBI Taxonomy" id="7225"/>
    <lineage>
        <taxon>Eukaryota</taxon>
        <taxon>Metazoa</taxon>
        <taxon>Ecdysozoa</taxon>
        <taxon>Arthropoda</taxon>
        <taxon>Hexapoda</taxon>
        <taxon>Insecta</taxon>
        <taxon>Pterygota</taxon>
        <taxon>Neoptera</taxon>
        <taxon>Endopterygota</taxon>
        <taxon>Diptera</taxon>
        <taxon>Brachycera</taxon>
        <taxon>Muscomorpha</taxon>
        <taxon>Ephydroidea</taxon>
        <taxon>Drosophilidae</taxon>
        <taxon>Scaptodrosophila</taxon>
    </lineage>
</organism>
<dbReference type="FunFam" id="2.40.160.50:FF:000002">
    <property type="entry name" value="sorting and assembly machinery component 50 homolog"/>
    <property type="match status" value="1"/>
</dbReference>
<name>A0A6J2UH34_DROLE</name>
<sequence length="445" mass="49162">MSQQTRGGAAGKEPGSKYDLTKIGARVDRVNVSGLLRTHNDYVMRAAEGLFKANNFQQLMLEAMSAKSYLHELGIFKDVSVHIDISRGPDASPQGYEVTLKGKELSRVIGSAGTEVGQNEGSLRTELTIPNILGRGESISLQGSYSSTRANDLQLKFWKPFFHTRFRENRPELSFSIFRNTDRFDISSFQTINMGYLIDFSAHTQLGVDLTHSLQYENSIRDLGLLNKSVPFAIRDHCGPKLASLVRYSVVYDNRDGTVFPTRGLLLKSINEYCGLGGNVAYTSSTAHAEVNVPLFAGFVAQFCGRVGVVRETKQTTTLPINNLFYCGGPLTLRGFKYGGAGPVIDGTAIGAQTFWCTGAHLWAPLPFAGVFKGLANNFRMHFFYNVGNSNSWTTDNMRSAFGMGLALKLAERARIELNYCVPVRRQLTDKVLNGFQFGIGYEFV</sequence>
<comment type="subcellular location">
    <subcellularLocation>
        <location evidence="1">Mitochondrion outer membrane</location>
        <topology evidence="1">Multi-pass membrane protein</topology>
    </subcellularLocation>
</comment>
<proteinExistence type="inferred from homology"/>
<keyword evidence="9" id="KW-1185">Reference proteome</keyword>
<reference evidence="10" key="1">
    <citation type="submission" date="2025-08" db="UniProtKB">
        <authorList>
            <consortium name="RefSeq"/>
        </authorList>
    </citation>
    <scope>IDENTIFICATION</scope>
    <source>
        <strain evidence="10">11010-0011.00</strain>
        <tissue evidence="10">Whole body</tissue>
    </source>
</reference>
<keyword evidence="4" id="KW-0812">Transmembrane</keyword>
<accession>A0A6J2UH34</accession>
<evidence type="ECO:0000256" key="4">
    <source>
        <dbReference type="ARBA" id="ARBA00022692"/>
    </source>
</evidence>
<dbReference type="Proteomes" id="UP000504634">
    <property type="component" value="Unplaced"/>
</dbReference>
<evidence type="ECO:0000256" key="6">
    <source>
        <dbReference type="ARBA" id="ARBA00023128"/>
    </source>
</evidence>
<dbReference type="PANTHER" id="PTHR12815:SF18">
    <property type="entry name" value="SORTING AND ASSEMBLY MACHINERY COMPONENT 50 HOMOLOG"/>
    <property type="match status" value="1"/>
</dbReference>
<protein>
    <submittedName>
        <fullName evidence="10">SAM50-like protein CG7639</fullName>
    </submittedName>
</protein>
<dbReference type="InterPro" id="IPR039910">
    <property type="entry name" value="D15-like"/>
</dbReference>